<name>A0A5B7ILH4_PORTR</name>
<evidence type="ECO:0000313" key="2">
    <source>
        <dbReference type="Proteomes" id="UP000324222"/>
    </source>
</evidence>
<gene>
    <name evidence="1" type="ORF">E2C01_077179</name>
</gene>
<dbReference type="EMBL" id="VSRR010059969">
    <property type="protein sequence ID" value="MPC82507.1"/>
    <property type="molecule type" value="Genomic_DNA"/>
</dbReference>
<proteinExistence type="predicted"/>
<sequence>MEKWQVTSAIAFLSLGTPWSRRSSPADPLTAGVSLISITDTHLVPRGSWIALIPLRTGRSSGGVSLASDPARAGAAEVTGQPLEALVSLASWGSTLSRQARI</sequence>
<organism evidence="1 2">
    <name type="scientific">Portunus trituberculatus</name>
    <name type="common">Swimming crab</name>
    <name type="synonym">Neptunus trituberculatus</name>
    <dbReference type="NCBI Taxonomy" id="210409"/>
    <lineage>
        <taxon>Eukaryota</taxon>
        <taxon>Metazoa</taxon>
        <taxon>Ecdysozoa</taxon>
        <taxon>Arthropoda</taxon>
        <taxon>Crustacea</taxon>
        <taxon>Multicrustacea</taxon>
        <taxon>Malacostraca</taxon>
        <taxon>Eumalacostraca</taxon>
        <taxon>Eucarida</taxon>
        <taxon>Decapoda</taxon>
        <taxon>Pleocyemata</taxon>
        <taxon>Brachyura</taxon>
        <taxon>Eubrachyura</taxon>
        <taxon>Portunoidea</taxon>
        <taxon>Portunidae</taxon>
        <taxon>Portuninae</taxon>
        <taxon>Portunus</taxon>
    </lineage>
</organism>
<accession>A0A5B7ILH4</accession>
<keyword evidence="2" id="KW-1185">Reference proteome</keyword>
<dbReference type="AlphaFoldDB" id="A0A5B7ILH4"/>
<evidence type="ECO:0000313" key="1">
    <source>
        <dbReference type="EMBL" id="MPC82507.1"/>
    </source>
</evidence>
<reference evidence="1 2" key="1">
    <citation type="submission" date="2019-05" db="EMBL/GenBank/DDBJ databases">
        <title>Another draft genome of Portunus trituberculatus and its Hox gene families provides insights of decapod evolution.</title>
        <authorList>
            <person name="Jeong J.-H."/>
            <person name="Song I."/>
            <person name="Kim S."/>
            <person name="Choi T."/>
            <person name="Kim D."/>
            <person name="Ryu S."/>
            <person name="Kim W."/>
        </authorList>
    </citation>
    <scope>NUCLEOTIDE SEQUENCE [LARGE SCALE GENOMIC DNA]</scope>
    <source>
        <tissue evidence="1">Muscle</tissue>
    </source>
</reference>
<comment type="caution">
    <text evidence="1">The sequence shown here is derived from an EMBL/GenBank/DDBJ whole genome shotgun (WGS) entry which is preliminary data.</text>
</comment>
<protein>
    <submittedName>
        <fullName evidence="1">Uncharacterized protein</fullName>
    </submittedName>
</protein>
<dbReference type="Proteomes" id="UP000324222">
    <property type="component" value="Unassembled WGS sequence"/>
</dbReference>